<organism evidence="4 5">
    <name type="scientific">Halocatena pleomorpha</name>
    <dbReference type="NCBI Taxonomy" id="1785090"/>
    <lineage>
        <taxon>Archaea</taxon>
        <taxon>Methanobacteriati</taxon>
        <taxon>Methanobacteriota</taxon>
        <taxon>Stenosarchaea group</taxon>
        <taxon>Halobacteria</taxon>
        <taxon>Halobacteriales</taxon>
        <taxon>Natronomonadaceae</taxon>
        <taxon>Halocatena</taxon>
    </lineage>
</organism>
<dbReference type="PRINTS" id="PR00081">
    <property type="entry name" value="GDHRDH"/>
</dbReference>
<reference evidence="4 5" key="1">
    <citation type="submission" date="2018-11" db="EMBL/GenBank/DDBJ databases">
        <title>Taxonoimc description of Halomarina strain SPP-AMP-1.</title>
        <authorList>
            <person name="Pal Y."/>
            <person name="Srinivasana K."/>
            <person name="Verma A."/>
            <person name="Kumar P."/>
        </authorList>
    </citation>
    <scope>NUCLEOTIDE SEQUENCE [LARGE SCALE GENOMIC DNA]</scope>
    <source>
        <strain evidence="4 5">SPP-AMP-1</strain>
    </source>
</reference>
<evidence type="ECO:0000256" key="2">
    <source>
        <dbReference type="ARBA" id="ARBA00023002"/>
    </source>
</evidence>
<comment type="similarity">
    <text evidence="1">Belongs to the short-chain dehydrogenases/reductases (SDR) family.</text>
</comment>
<dbReference type="GO" id="GO:0016491">
    <property type="term" value="F:oxidoreductase activity"/>
    <property type="evidence" value="ECO:0007669"/>
    <property type="project" value="UniProtKB-KW"/>
</dbReference>
<dbReference type="EMBL" id="RRCH01000017">
    <property type="protein sequence ID" value="RRJ31030.1"/>
    <property type="molecule type" value="Genomic_DNA"/>
</dbReference>
<name>A0A3P3RE66_9EURY</name>
<gene>
    <name evidence="4" type="ORF">EIK79_08460</name>
</gene>
<dbReference type="OrthoDB" id="24596at2157"/>
<dbReference type="InterPro" id="IPR002347">
    <property type="entry name" value="SDR_fam"/>
</dbReference>
<keyword evidence="5" id="KW-1185">Reference proteome</keyword>
<proteinExistence type="inferred from homology"/>
<protein>
    <submittedName>
        <fullName evidence="4">SDR family oxidoreductase</fullName>
    </submittedName>
</protein>
<dbReference type="InterPro" id="IPR051122">
    <property type="entry name" value="SDR_DHRS6-like"/>
</dbReference>
<dbReference type="Pfam" id="PF13561">
    <property type="entry name" value="adh_short_C2"/>
    <property type="match status" value="1"/>
</dbReference>
<dbReference type="Proteomes" id="UP000282322">
    <property type="component" value="Unassembled WGS sequence"/>
</dbReference>
<dbReference type="CDD" id="cd05233">
    <property type="entry name" value="SDR_c"/>
    <property type="match status" value="1"/>
</dbReference>
<evidence type="ECO:0000313" key="5">
    <source>
        <dbReference type="Proteomes" id="UP000282322"/>
    </source>
</evidence>
<evidence type="ECO:0000256" key="1">
    <source>
        <dbReference type="ARBA" id="ARBA00006484"/>
    </source>
</evidence>
<feature type="compositionally biased region" description="Basic and acidic residues" evidence="3">
    <location>
        <begin position="52"/>
        <end position="67"/>
    </location>
</feature>
<dbReference type="Gene3D" id="3.40.50.720">
    <property type="entry name" value="NAD(P)-binding Rossmann-like Domain"/>
    <property type="match status" value="1"/>
</dbReference>
<feature type="region of interest" description="Disordered" evidence="3">
    <location>
        <begin position="36"/>
        <end position="67"/>
    </location>
</feature>
<dbReference type="SUPFAM" id="SSF51735">
    <property type="entry name" value="NAD(P)-binding Rossmann-fold domains"/>
    <property type="match status" value="1"/>
</dbReference>
<dbReference type="InterPro" id="IPR036291">
    <property type="entry name" value="NAD(P)-bd_dom_sf"/>
</dbReference>
<comment type="caution">
    <text evidence="4">The sequence shown here is derived from an EMBL/GenBank/DDBJ whole genome shotgun (WGS) entry which is preliminary data.</text>
</comment>
<dbReference type="PANTHER" id="PTHR43477:SF1">
    <property type="entry name" value="DIHYDROANTICAPSIN 7-DEHYDROGENASE"/>
    <property type="match status" value="1"/>
</dbReference>
<dbReference type="RefSeq" id="WP_124954688.1">
    <property type="nucleotide sequence ID" value="NZ_RRCH01000017.1"/>
</dbReference>
<accession>A0A3P3RE66</accession>
<keyword evidence="2" id="KW-0560">Oxidoreductase</keyword>
<dbReference type="PANTHER" id="PTHR43477">
    <property type="entry name" value="DIHYDROANTICAPSIN 7-DEHYDROGENASE"/>
    <property type="match status" value="1"/>
</dbReference>
<evidence type="ECO:0000313" key="4">
    <source>
        <dbReference type="EMBL" id="RRJ31030.1"/>
    </source>
</evidence>
<dbReference type="AlphaFoldDB" id="A0A3P3RE66"/>
<evidence type="ECO:0000256" key="3">
    <source>
        <dbReference type="SAM" id="MobiDB-lite"/>
    </source>
</evidence>
<sequence length="245" mass="25919">MHAAVGTTLTDERVVVTDGYSSVGLATARAIADQGGEVLITGRPDESPEELSSTREDTESGSLDRTRIDEQTLESTDEAAVKAFFDETEFDHLVCAGSARPTGGVTETDTETFRAIIDSVFWRSYYAAKHGVERLGKGSSVTFITGTTAERPAVQFAATGIGNAALETLMKYLAVETGPVRVNAVSPGRVDTIGLADDTRQTVARALPADRIGEPEDVADTVLFAVLNPHTTGTVIRVDGGDLLV</sequence>